<dbReference type="STRING" id="1236220.SAMN04488112_11616"/>
<dbReference type="Pfam" id="PF00534">
    <property type="entry name" value="Glycos_transf_1"/>
    <property type="match status" value="1"/>
</dbReference>
<sequence>MRVLMVLFKDIHYDARVHREAIALAEAGWYVDIACLHTTSQPAPEIHERVRLLRYPIQTKRIKRYVEQKADQRVKRGVYRVVRNPVVKVAKDAVAKRDFAMKVWDLCQGANYSAVHCHGAETLSIGAYLKQKHGLTLVYDPHHVYEDSNGKKRWERTASQRAETVWMDEVDHLIAINELIEAEFQHRYPNLSITVLRNIPQTLDQLPREKNYFHRRYDLKAEDQVILYQGGFTQNRGLEELIRALVHLPERHKLVLLGFGEWKERLEQLVKEKGLTDRVFFHPPLLPCKLLHVTSHADLGAVLYQSTCPKNRLVTPNKLFEYIQAGIPVISSDRPGKAIVVGTYQAGRLVDPHNVQEIADAIREILSDPDPWLIGTHKARKQLRWEKEQERLVELYRQIILARRNQRDESEQEPEQEDLFSIQPHLRQL</sequence>
<evidence type="ECO:0000256" key="1">
    <source>
        <dbReference type="ARBA" id="ARBA00022676"/>
    </source>
</evidence>
<keyword evidence="1" id="KW-0328">Glycosyltransferase</keyword>
<evidence type="ECO:0000259" key="4">
    <source>
        <dbReference type="Pfam" id="PF00534"/>
    </source>
</evidence>
<dbReference type="PANTHER" id="PTHR12526">
    <property type="entry name" value="GLYCOSYLTRANSFERASE"/>
    <property type="match status" value="1"/>
</dbReference>
<gene>
    <name evidence="6" type="ORF">SAMN04488112_11616</name>
</gene>
<dbReference type="InterPro" id="IPR028098">
    <property type="entry name" value="Glyco_trans_4-like_N"/>
</dbReference>
<evidence type="ECO:0000256" key="3">
    <source>
        <dbReference type="SAM" id="MobiDB-lite"/>
    </source>
</evidence>
<feature type="domain" description="Glycosyl transferase family 1" evidence="4">
    <location>
        <begin position="214"/>
        <end position="370"/>
    </location>
</feature>
<dbReference type="SUPFAM" id="SSF53756">
    <property type="entry name" value="UDP-Glycosyltransferase/glycogen phosphorylase"/>
    <property type="match status" value="1"/>
</dbReference>
<evidence type="ECO:0000313" key="7">
    <source>
        <dbReference type="Proteomes" id="UP000199387"/>
    </source>
</evidence>
<organism evidence="6 7">
    <name type="scientific">Melghirimyces thermohalophilus</name>
    <dbReference type="NCBI Taxonomy" id="1236220"/>
    <lineage>
        <taxon>Bacteria</taxon>
        <taxon>Bacillati</taxon>
        <taxon>Bacillota</taxon>
        <taxon>Bacilli</taxon>
        <taxon>Bacillales</taxon>
        <taxon>Thermoactinomycetaceae</taxon>
        <taxon>Melghirimyces</taxon>
    </lineage>
</organism>
<dbReference type="AlphaFoldDB" id="A0A1G6PAB3"/>
<dbReference type="Proteomes" id="UP000199387">
    <property type="component" value="Unassembled WGS sequence"/>
</dbReference>
<dbReference type="Gene3D" id="3.40.50.2000">
    <property type="entry name" value="Glycogen Phosphorylase B"/>
    <property type="match status" value="2"/>
</dbReference>
<dbReference type="RefSeq" id="WP_176757957.1">
    <property type="nucleotide sequence ID" value="NZ_FMZA01000016.1"/>
</dbReference>
<protein>
    <submittedName>
        <fullName evidence="6">Glycosyltransferase involved in cell wall bisynthesis</fullName>
    </submittedName>
</protein>
<dbReference type="Pfam" id="PF13579">
    <property type="entry name" value="Glyco_trans_4_4"/>
    <property type="match status" value="1"/>
</dbReference>
<keyword evidence="2 6" id="KW-0808">Transferase</keyword>
<evidence type="ECO:0000256" key="2">
    <source>
        <dbReference type="ARBA" id="ARBA00022679"/>
    </source>
</evidence>
<evidence type="ECO:0000259" key="5">
    <source>
        <dbReference type="Pfam" id="PF13579"/>
    </source>
</evidence>
<dbReference type="GO" id="GO:0016757">
    <property type="term" value="F:glycosyltransferase activity"/>
    <property type="evidence" value="ECO:0007669"/>
    <property type="project" value="UniProtKB-KW"/>
</dbReference>
<proteinExistence type="predicted"/>
<accession>A0A1G6PAB3</accession>
<dbReference type="PANTHER" id="PTHR12526:SF629">
    <property type="entry name" value="TEICHURONIC ACID BIOSYNTHESIS GLYCOSYLTRANSFERASE TUAH-RELATED"/>
    <property type="match status" value="1"/>
</dbReference>
<keyword evidence="7" id="KW-1185">Reference proteome</keyword>
<name>A0A1G6PAB3_9BACL</name>
<dbReference type="InterPro" id="IPR001296">
    <property type="entry name" value="Glyco_trans_1"/>
</dbReference>
<evidence type="ECO:0000313" key="6">
    <source>
        <dbReference type="EMBL" id="SDC77073.1"/>
    </source>
</evidence>
<feature type="domain" description="Glycosyltransferase subfamily 4-like N-terminal" evidence="5">
    <location>
        <begin position="15"/>
        <end position="198"/>
    </location>
</feature>
<reference evidence="6 7" key="1">
    <citation type="submission" date="2016-10" db="EMBL/GenBank/DDBJ databases">
        <authorList>
            <person name="de Groot N.N."/>
        </authorList>
    </citation>
    <scope>NUCLEOTIDE SEQUENCE [LARGE SCALE GENOMIC DNA]</scope>
    <source>
        <strain evidence="6 7">DSM 45514</strain>
    </source>
</reference>
<dbReference type="EMBL" id="FMZA01000016">
    <property type="protein sequence ID" value="SDC77073.1"/>
    <property type="molecule type" value="Genomic_DNA"/>
</dbReference>
<feature type="region of interest" description="Disordered" evidence="3">
    <location>
        <begin position="406"/>
        <end position="429"/>
    </location>
</feature>